<feature type="transmembrane region" description="Helical" evidence="2">
    <location>
        <begin position="296"/>
        <end position="321"/>
    </location>
</feature>
<feature type="compositionally biased region" description="Polar residues" evidence="1">
    <location>
        <begin position="492"/>
        <end position="501"/>
    </location>
</feature>
<keyword evidence="4" id="KW-1185">Reference proteome</keyword>
<evidence type="ECO:0008006" key="5">
    <source>
        <dbReference type="Google" id="ProtNLM"/>
    </source>
</evidence>
<keyword evidence="2" id="KW-0812">Transmembrane</keyword>
<name>A0A9P5YJ70_9AGAR</name>
<evidence type="ECO:0000256" key="2">
    <source>
        <dbReference type="SAM" id="Phobius"/>
    </source>
</evidence>
<protein>
    <recommendedName>
        <fullName evidence="5">Transmembrane protein</fullName>
    </recommendedName>
</protein>
<accession>A0A9P5YJ70</accession>
<dbReference type="AlphaFoldDB" id="A0A9P5YJ70"/>
<organism evidence="3 4">
    <name type="scientific">Collybia nuda</name>
    <dbReference type="NCBI Taxonomy" id="64659"/>
    <lineage>
        <taxon>Eukaryota</taxon>
        <taxon>Fungi</taxon>
        <taxon>Dikarya</taxon>
        <taxon>Basidiomycota</taxon>
        <taxon>Agaricomycotina</taxon>
        <taxon>Agaricomycetes</taxon>
        <taxon>Agaricomycetidae</taxon>
        <taxon>Agaricales</taxon>
        <taxon>Tricholomatineae</taxon>
        <taxon>Clitocybaceae</taxon>
        <taxon>Collybia</taxon>
    </lineage>
</organism>
<gene>
    <name evidence="3" type="ORF">BDZ94DRAFT_1243030</name>
</gene>
<dbReference type="Proteomes" id="UP000807353">
    <property type="component" value="Unassembled WGS sequence"/>
</dbReference>
<sequence>MALWNFTIDDTSPYLSFGPSVDGSALTTAWRTWYQESLYNTVPDEVGHGASFHLTSLQGANVTFQFFGSGLSLFGTSNTTYSVTIDRISQGLVNSPTNGLLFSKYGLVEDLHSVTLSAQTPPLNSSLLALDFASISSSLRRDENPPSPIFYDSSNTVSLQYSGTWTTGNMNGVPNTTVSTPFQQTTSQGATVALSFTGGVAVAVKGMTGSTNGLYSVSVDGNTSTFNGKSTWTVPDALLFFNAGLDPNSTHHINITNLSDDSRLCLNSITVYQYESKNQPPLGPPKKLPSPARPSISIGVIIGPIIGTLVLCLLGGLFWYCRRRATKRRRQTPQTYIPRPYAVPGDMGGTIAVGTPALSMTTTIPFDDSSTASDTNFLTPGTAYMRPNQSHIYPISLADAAARKRLTKSTLGGDGWPSSPTTLSHTDTGYTQSNSPRSEYNELHGSASLGQTSSSSASSPRSPRRKPLPVIPVPSYDAALQALPLSPREVKSMSSLTSSPHDSLDIAPPQYER</sequence>
<feature type="compositionally biased region" description="Polar residues" evidence="1">
    <location>
        <begin position="418"/>
        <end position="438"/>
    </location>
</feature>
<dbReference type="OrthoDB" id="2576334at2759"/>
<proteinExistence type="predicted"/>
<feature type="region of interest" description="Disordered" evidence="1">
    <location>
        <begin position="409"/>
        <end position="473"/>
    </location>
</feature>
<dbReference type="EMBL" id="MU150229">
    <property type="protein sequence ID" value="KAF9469691.1"/>
    <property type="molecule type" value="Genomic_DNA"/>
</dbReference>
<evidence type="ECO:0000313" key="3">
    <source>
        <dbReference type="EMBL" id="KAF9469691.1"/>
    </source>
</evidence>
<evidence type="ECO:0000313" key="4">
    <source>
        <dbReference type="Proteomes" id="UP000807353"/>
    </source>
</evidence>
<keyword evidence="2" id="KW-1133">Transmembrane helix</keyword>
<dbReference type="Gene3D" id="2.60.120.260">
    <property type="entry name" value="Galactose-binding domain-like"/>
    <property type="match status" value="2"/>
</dbReference>
<keyword evidence="2" id="KW-0472">Membrane</keyword>
<feature type="region of interest" description="Disordered" evidence="1">
    <location>
        <begin position="489"/>
        <end position="513"/>
    </location>
</feature>
<comment type="caution">
    <text evidence="3">The sequence shown here is derived from an EMBL/GenBank/DDBJ whole genome shotgun (WGS) entry which is preliminary data.</text>
</comment>
<evidence type="ECO:0000256" key="1">
    <source>
        <dbReference type="SAM" id="MobiDB-lite"/>
    </source>
</evidence>
<reference evidence="3" key="1">
    <citation type="submission" date="2020-11" db="EMBL/GenBank/DDBJ databases">
        <authorList>
            <consortium name="DOE Joint Genome Institute"/>
            <person name="Ahrendt S."/>
            <person name="Riley R."/>
            <person name="Andreopoulos W."/>
            <person name="Labutti K."/>
            <person name="Pangilinan J."/>
            <person name="Ruiz-Duenas F.J."/>
            <person name="Barrasa J.M."/>
            <person name="Sanchez-Garcia M."/>
            <person name="Camarero S."/>
            <person name="Miyauchi S."/>
            <person name="Serrano A."/>
            <person name="Linde D."/>
            <person name="Babiker R."/>
            <person name="Drula E."/>
            <person name="Ayuso-Fernandez I."/>
            <person name="Pacheco R."/>
            <person name="Padilla G."/>
            <person name="Ferreira P."/>
            <person name="Barriuso J."/>
            <person name="Kellner H."/>
            <person name="Castanera R."/>
            <person name="Alfaro M."/>
            <person name="Ramirez L."/>
            <person name="Pisabarro A.G."/>
            <person name="Kuo A."/>
            <person name="Tritt A."/>
            <person name="Lipzen A."/>
            <person name="He G."/>
            <person name="Yan M."/>
            <person name="Ng V."/>
            <person name="Cullen D."/>
            <person name="Martin F."/>
            <person name="Rosso M.-N."/>
            <person name="Henrissat B."/>
            <person name="Hibbett D."/>
            <person name="Martinez A.T."/>
            <person name="Grigoriev I.V."/>
        </authorList>
    </citation>
    <scope>NUCLEOTIDE SEQUENCE</scope>
    <source>
        <strain evidence="3">CBS 247.69</strain>
    </source>
</reference>